<sequence>MQLKHHVGHLDEGHAHNLFYGLLDHQFAKRLLEMSGEEGRERFAEHGWSYGDPSYTYETDPFEVFVHQARVVAATLFAGRIRLQLFYYGAEDEDLDELLGSLVDREGLSIPPDERFPDLAGAYADFAVLVAEIAGDGEAIWRLKRALEKREVHYLHYDPATRLGADSDPSGHLVLLYDSEMYPEREVIHDGLFEALIRAKEDMGDALDR</sequence>
<dbReference type="AlphaFoldDB" id="A0A6J4THN8"/>
<accession>A0A6J4THN8</accession>
<gene>
    <name evidence="1" type="ORF">AVDCRST_MAG05-3813</name>
</gene>
<name>A0A6J4THN8_9ACTN</name>
<organism evidence="1">
    <name type="scientific">uncultured Rubrobacteraceae bacterium</name>
    <dbReference type="NCBI Taxonomy" id="349277"/>
    <lineage>
        <taxon>Bacteria</taxon>
        <taxon>Bacillati</taxon>
        <taxon>Actinomycetota</taxon>
        <taxon>Rubrobacteria</taxon>
        <taxon>Rubrobacterales</taxon>
        <taxon>Rubrobacteraceae</taxon>
        <taxon>environmental samples</taxon>
    </lineage>
</organism>
<reference evidence="1" key="1">
    <citation type="submission" date="2020-02" db="EMBL/GenBank/DDBJ databases">
        <authorList>
            <person name="Meier V. D."/>
        </authorList>
    </citation>
    <scope>NUCLEOTIDE SEQUENCE</scope>
    <source>
        <strain evidence="1">AVDCRST_MAG05</strain>
    </source>
</reference>
<dbReference type="EMBL" id="CADCVM010000423">
    <property type="protein sequence ID" value="CAA9524112.1"/>
    <property type="molecule type" value="Genomic_DNA"/>
</dbReference>
<evidence type="ECO:0000313" key="1">
    <source>
        <dbReference type="EMBL" id="CAA9524112.1"/>
    </source>
</evidence>
<protein>
    <submittedName>
        <fullName evidence="1">Uncharacterized protein</fullName>
    </submittedName>
</protein>
<proteinExistence type="predicted"/>